<feature type="region of interest" description="Disordered" evidence="1">
    <location>
        <begin position="51"/>
        <end position="71"/>
    </location>
</feature>
<sequence length="430" mass="47969">MLLFRFIHLFLFLLSFSFFITCHVTTQQILNKRLESPTISTPLIPSIQISKKETSDVPQTPVDSKNSTVSTETPQTHIISTDSKAALNETFSSSKFFPFFNEEFKSNILLDQEKKIISTISKKLYGPNQEKNAEKYVDTCFLTSNISNKMSHLISCYEQFLRRLKPSSSNLTSTATGSASINKRSIKNIKKLVSSQHLIILEKNENPTTPTISNVSTPITASIASNASTSTDSTIVQLENSPVNIKTPSNSTFDLSDEEIEKKCIYSFNDSEAKDLNAMYLELFYSFKKMKSSKGMCLGENFGMCTGNDLDNSSNPDVLELEKSPPLDSQNNTQNSKNLNQTQSSDAKAPEISSVVTPASNEKIKQDAFKKLEDESQTKFTSGKQISYEDGLKIKMWMDTIRESLGNTKVEPAAQTQPQIVADMKKAEHL</sequence>
<feature type="signal peptide" evidence="2">
    <location>
        <begin position="1"/>
        <end position="22"/>
    </location>
</feature>
<evidence type="ECO:0000256" key="2">
    <source>
        <dbReference type="SAM" id="SignalP"/>
    </source>
</evidence>
<accession>A0A1R1XID2</accession>
<dbReference type="EMBL" id="LSSN01003080">
    <property type="protein sequence ID" value="OMJ14402.1"/>
    <property type="molecule type" value="Genomic_DNA"/>
</dbReference>
<gene>
    <name evidence="3" type="ORF">AYI70_g7896</name>
</gene>
<dbReference type="OrthoDB" id="5597464at2759"/>
<keyword evidence="4" id="KW-1185">Reference proteome</keyword>
<evidence type="ECO:0000313" key="3">
    <source>
        <dbReference type="EMBL" id="OMJ14402.1"/>
    </source>
</evidence>
<proteinExistence type="predicted"/>
<comment type="caution">
    <text evidence="3">The sequence shown here is derived from an EMBL/GenBank/DDBJ whole genome shotgun (WGS) entry which is preliminary data.</text>
</comment>
<keyword evidence="2" id="KW-0732">Signal</keyword>
<name>A0A1R1XID2_9FUNG</name>
<evidence type="ECO:0000313" key="4">
    <source>
        <dbReference type="Proteomes" id="UP000187283"/>
    </source>
</evidence>
<feature type="chain" id="PRO_5013068381" evidence="2">
    <location>
        <begin position="23"/>
        <end position="430"/>
    </location>
</feature>
<feature type="compositionally biased region" description="Polar residues" evidence="1">
    <location>
        <begin position="56"/>
        <end position="71"/>
    </location>
</feature>
<dbReference type="Proteomes" id="UP000187283">
    <property type="component" value="Unassembled WGS sequence"/>
</dbReference>
<feature type="region of interest" description="Disordered" evidence="1">
    <location>
        <begin position="408"/>
        <end position="430"/>
    </location>
</feature>
<protein>
    <submittedName>
        <fullName evidence="3">Uncharacterized protein</fullName>
    </submittedName>
</protein>
<feature type="region of interest" description="Disordered" evidence="1">
    <location>
        <begin position="313"/>
        <end position="360"/>
    </location>
</feature>
<feature type="compositionally biased region" description="Polar residues" evidence="1">
    <location>
        <begin position="327"/>
        <end position="346"/>
    </location>
</feature>
<dbReference type="AlphaFoldDB" id="A0A1R1XID2"/>
<reference evidence="3 4" key="1">
    <citation type="submission" date="2017-01" db="EMBL/GenBank/DDBJ databases">
        <authorList>
            <person name="Mah S.A."/>
            <person name="Swanson W.J."/>
            <person name="Moy G.W."/>
            <person name="Vacquier V.D."/>
        </authorList>
    </citation>
    <scope>NUCLEOTIDE SEQUENCE [LARGE SCALE GENOMIC DNA]</scope>
    <source>
        <strain evidence="3 4">GSMNP</strain>
    </source>
</reference>
<organism evidence="3 4">
    <name type="scientific">Smittium culicis</name>
    <dbReference type="NCBI Taxonomy" id="133412"/>
    <lineage>
        <taxon>Eukaryota</taxon>
        <taxon>Fungi</taxon>
        <taxon>Fungi incertae sedis</taxon>
        <taxon>Zoopagomycota</taxon>
        <taxon>Kickxellomycotina</taxon>
        <taxon>Harpellomycetes</taxon>
        <taxon>Harpellales</taxon>
        <taxon>Legeriomycetaceae</taxon>
        <taxon>Smittium</taxon>
    </lineage>
</organism>
<evidence type="ECO:0000256" key="1">
    <source>
        <dbReference type="SAM" id="MobiDB-lite"/>
    </source>
</evidence>